<keyword evidence="5 7" id="KW-0813">Transport</keyword>
<comment type="function">
    <text evidence="1 7">Part of the ABC transporter complex PstSACB involved in phosphate import.</text>
</comment>
<protein>
    <recommendedName>
        <fullName evidence="4 7">Phosphate-binding protein PstS</fullName>
    </recommendedName>
</protein>
<evidence type="ECO:0000313" key="10">
    <source>
        <dbReference type="EMBL" id="MDX6806216.1"/>
    </source>
</evidence>
<evidence type="ECO:0000256" key="2">
    <source>
        <dbReference type="ARBA" id="ARBA00008725"/>
    </source>
</evidence>
<feature type="signal peptide" evidence="8">
    <location>
        <begin position="1"/>
        <end position="22"/>
    </location>
</feature>
<dbReference type="Pfam" id="PF12849">
    <property type="entry name" value="PBP_like_2"/>
    <property type="match status" value="1"/>
</dbReference>
<keyword evidence="6 7" id="KW-0592">Phosphate transport</keyword>
<dbReference type="RefSeq" id="WP_319844333.1">
    <property type="nucleotide sequence ID" value="NZ_JAXAFJ010000004.1"/>
</dbReference>
<dbReference type="PANTHER" id="PTHR42996">
    <property type="entry name" value="PHOSPHATE-BINDING PROTEIN PSTS"/>
    <property type="match status" value="1"/>
</dbReference>
<evidence type="ECO:0000256" key="4">
    <source>
        <dbReference type="ARBA" id="ARBA00021889"/>
    </source>
</evidence>
<evidence type="ECO:0000256" key="8">
    <source>
        <dbReference type="SAM" id="SignalP"/>
    </source>
</evidence>
<dbReference type="SUPFAM" id="SSF53850">
    <property type="entry name" value="Periplasmic binding protein-like II"/>
    <property type="match status" value="1"/>
</dbReference>
<comment type="subunit">
    <text evidence="3 7">The complex is composed of two ATP-binding proteins (PstB), two transmembrane proteins (PstC and PstA) and a solute-binding protein (PstS).</text>
</comment>
<evidence type="ECO:0000256" key="6">
    <source>
        <dbReference type="ARBA" id="ARBA00022592"/>
    </source>
</evidence>
<reference evidence="10 11" key="1">
    <citation type="submission" date="2023-11" db="EMBL/GenBank/DDBJ databases">
        <authorList>
            <person name="Bao R."/>
        </authorList>
    </citation>
    <scope>NUCLEOTIDE SEQUENCE [LARGE SCALE GENOMIC DNA]</scope>
    <source>
        <strain evidence="10 11">PJ23</strain>
    </source>
</reference>
<dbReference type="CDD" id="cd13565">
    <property type="entry name" value="PBP2_PstS"/>
    <property type="match status" value="1"/>
</dbReference>
<dbReference type="NCBIfam" id="TIGR00975">
    <property type="entry name" value="3a0107s03"/>
    <property type="match status" value="1"/>
</dbReference>
<evidence type="ECO:0000256" key="7">
    <source>
        <dbReference type="PIRNR" id="PIRNR002756"/>
    </source>
</evidence>
<sequence>MRLALLAATIAAGLLGASPAWTQNISGAGSTFAFPVLQSWSQAYQREQSDAEFQPVGSGLDYEPIGSQAGMMRLRAGDVDFGTTDVPLGPEELKASALTQFPIVMGGVVAAVNLPGLKSGQLKLTGPLLADIYLGRIKTWSDPAIRDLNLELSLPDAAIAVIRRQDGSGTTFNFTDYLSKVSPEWQARIGRALAVDWPVGTGAKGNGGMADAIKATPNSIGYVEFAQAQRSGLSSALLKNRAGNFVAPSQQSFQAAARDADWSSAREFNLLLTDSASAEAYPIVATTFAVVSAKKPASQRVRMAIAFFRWSAASGAKRATDLGYVPLPSQLVEQVEANWRTLLGAPN</sequence>
<dbReference type="InterPro" id="IPR050962">
    <property type="entry name" value="Phosphate-bind_PstS"/>
</dbReference>
<dbReference type="InterPro" id="IPR005673">
    <property type="entry name" value="ABC_phos-bd_PstS"/>
</dbReference>
<comment type="similarity">
    <text evidence="2 7">Belongs to the PstS family.</text>
</comment>
<dbReference type="EMBL" id="JAXAFJ010000004">
    <property type="protein sequence ID" value="MDX6806216.1"/>
    <property type="molecule type" value="Genomic_DNA"/>
</dbReference>
<evidence type="ECO:0000256" key="5">
    <source>
        <dbReference type="ARBA" id="ARBA00022448"/>
    </source>
</evidence>
<name>A0ABU4RNN6_9HYPH</name>
<keyword evidence="11" id="KW-1185">Reference proteome</keyword>
<evidence type="ECO:0000256" key="3">
    <source>
        <dbReference type="ARBA" id="ARBA00011529"/>
    </source>
</evidence>
<dbReference type="PIRSF" id="PIRSF002756">
    <property type="entry name" value="PstS"/>
    <property type="match status" value="1"/>
</dbReference>
<dbReference type="Proteomes" id="UP001274321">
    <property type="component" value="Unassembled WGS sequence"/>
</dbReference>
<keyword evidence="8" id="KW-0732">Signal</keyword>
<organism evidence="10 11">
    <name type="scientific">Terrihabitans rhizophilus</name>
    <dbReference type="NCBI Taxonomy" id="3092662"/>
    <lineage>
        <taxon>Bacteria</taxon>
        <taxon>Pseudomonadati</taxon>
        <taxon>Pseudomonadota</taxon>
        <taxon>Alphaproteobacteria</taxon>
        <taxon>Hyphomicrobiales</taxon>
        <taxon>Terrihabitans</taxon>
    </lineage>
</organism>
<evidence type="ECO:0000313" key="11">
    <source>
        <dbReference type="Proteomes" id="UP001274321"/>
    </source>
</evidence>
<dbReference type="Gene3D" id="3.40.190.10">
    <property type="entry name" value="Periplasmic binding protein-like II"/>
    <property type="match status" value="2"/>
</dbReference>
<dbReference type="InterPro" id="IPR024370">
    <property type="entry name" value="PBP_domain"/>
</dbReference>
<accession>A0ABU4RNN6</accession>
<feature type="chain" id="PRO_5046983821" description="Phosphate-binding protein PstS" evidence="8">
    <location>
        <begin position="23"/>
        <end position="347"/>
    </location>
</feature>
<feature type="domain" description="PBP" evidence="9">
    <location>
        <begin position="23"/>
        <end position="312"/>
    </location>
</feature>
<dbReference type="PANTHER" id="PTHR42996:SF1">
    <property type="entry name" value="PHOSPHATE-BINDING PROTEIN PSTS"/>
    <property type="match status" value="1"/>
</dbReference>
<evidence type="ECO:0000256" key="1">
    <source>
        <dbReference type="ARBA" id="ARBA00002841"/>
    </source>
</evidence>
<evidence type="ECO:0000259" key="9">
    <source>
        <dbReference type="Pfam" id="PF12849"/>
    </source>
</evidence>
<proteinExistence type="inferred from homology"/>
<comment type="caution">
    <text evidence="10">The sequence shown here is derived from an EMBL/GenBank/DDBJ whole genome shotgun (WGS) entry which is preliminary data.</text>
</comment>
<gene>
    <name evidence="10" type="primary">pstS</name>
    <name evidence="10" type="ORF">SCD90_09075</name>
</gene>